<proteinExistence type="predicted"/>
<feature type="region of interest" description="Disordered" evidence="1">
    <location>
        <begin position="19"/>
        <end position="60"/>
    </location>
</feature>
<reference evidence="2 3" key="1">
    <citation type="journal article" date="2024" name="Nat. Commun.">
        <title>Phylogenomics reveals the evolutionary origins of lichenization in chlorophyte algae.</title>
        <authorList>
            <person name="Puginier C."/>
            <person name="Libourel C."/>
            <person name="Otte J."/>
            <person name="Skaloud P."/>
            <person name="Haon M."/>
            <person name="Grisel S."/>
            <person name="Petersen M."/>
            <person name="Berrin J.G."/>
            <person name="Delaux P.M."/>
            <person name="Dal Grande F."/>
            <person name="Keller J."/>
        </authorList>
    </citation>
    <scope>NUCLEOTIDE SEQUENCE [LARGE SCALE GENOMIC DNA]</scope>
    <source>
        <strain evidence="2 3">SAG 2145</strain>
    </source>
</reference>
<organism evidence="2 3">
    <name type="scientific">Apatococcus lobatus</name>
    <dbReference type="NCBI Taxonomy" id="904363"/>
    <lineage>
        <taxon>Eukaryota</taxon>
        <taxon>Viridiplantae</taxon>
        <taxon>Chlorophyta</taxon>
        <taxon>core chlorophytes</taxon>
        <taxon>Trebouxiophyceae</taxon>
        <taxon>Chlorellales</taxon>
        <taxon>Chlorellaceae</taxon>
        <taxon>Apatococcus</taxon>
    </lineage>
</organism>
<evidence type="ECO:0000313" key="2">
    <source>
        <dbReference type="EMBL" id="KAK9827003.1"/>
    </source>
</evidence>
<dbReference type="AlphaFoldDB" id="A0AAW1R0F9"/>
<comment type="caution">
    <text evidence="2">The sequence shown here is derived from an EMBL/GenBank/DDBJ whole genome shotgun (WGS) entry which is preliminary data.</text>
</comment>
<protein>
    <submittedName>
        <fullName evidence="2">Uncharacterized protein</fullName>
    </submittedName>
</protein>
<evidence type="ECO:0000256" key="1">
    <source>
        <dbReference type="SAM" id="MobiDB-lite"/>
    </source>
</evidence>
<dbReference type="EMBL" id="JALJOS010000019">
    <property type="protein sequence ID" value="KAK9827003.1"/>
    <property type="molecule type" value="Genomic_DNA"/>
</dbReference>
<gene>
    <name evidence="2" type="ORF">WJX74_003369</name>
</gene>
<sequence>MRRCRPTCADPTPRWTTSRPVGCSACTPSTSADPGAATRTPERPGRVTGTRKMRGGGKDPGAEAGMACLEMMGVQDGLSQTFRFHRMAPGRYQHDSAYAAQYKCDGRSAVLQVFLFEEGGRLLRDFRLRFGLDQVTDELVTCMPCEGVEVDCYVLDCTESSDGEEGSNGSECRVVEVEELRIGSSVFGRQEDHGHHDARAEAA</sequence>
<accession>A0AAW1R0F9</accession>
<dbReference type="Proteomes" id="UP001438707">
    <property type="component" value="Unassembled WGS sequence"/>
</dbReference>
<name>A0AAW1R0F9_9CHLO</name>
<keyword evidence="3" id="KW-1185">Reference proteome</keyword>
<evidence type="ECO:0000313" key="3">
    <source>
        <dbReference type="Proteomes" id="UP001438707"/>
    </source>
</evidence>